<gene>
    <name evidence="1" type="ORF">AVEN_121131_1</name>
</gene>
<dbReference type="AlphaFoldDB" id="A0A4Y2E382"/>
<name>A0A4Y2E382_ARAVE</name>
<organism evidence="1 2">
    <name type="scientific">Araneus ventricosus</name>
    <name type="common">Orbweaver spider</name>
    <name type="synonym">Epeira ventricosa</name>
    <dbReference type="NCBI Taxonomy" id="182803"/>
    <lineage>
        <taxon>Eukaryota</taxon>
        <taxon>Metazoa</taxon>
        <taxon>Ecdysozoa</taxon>
        <taxon>Arthropoda</taxon>
        <taxon>Chelicerata</taxon>
        <taxon>Arachnida</taxon>
        <taxon>Araneae</taxon>
        <taxon>Araneomorphae</taxon>
        <taxon>Entelegynae</taxon>
        <taxon>Araneoidea</taxon>
        <taxon>Araneidae</taxon>
        <taxon>Araneus</taxon>
    </lineage>
</organism>
<comment type="caution">
    <text evidence="1">The sequence shown here is derived from an EMBL/GenBank/DDBJ whole genome shotgun (WGS) entry which is preliminary data.</text>
</comment>
<accession>A0A4Y2E382</accession>
<sequence length="61" mass="6803">MKLATRLRVWQLFCNPCSTKVPGKNVVGAKLVETLVEEVVTAGEWGFKVPHPGSPVKYSYR</sequence>
<reference evidence="1 2" key="1">
    <citation type="journal article" date="2019" name="Sci. Rep.">
        <title>Orb-weaving spider Araneus ventricosus genome elucidates the spidroin gene catalogue.</title>
        <authorList>
            <person name="Kono N."/>
            <person name="Nakamura H."/>
            <person name="Ohtoshi R."/>
            <person name="Moran D.A.P."/>
            <person name="Shinohara A."/>
            <person name="Yoshida Y."/>
            <person name="Fujiwara M."/>
            <person name="Mori M."/>
            <person name="Tomita M."/>
            <person name="Arakawa K."/>
        </authorList>
    </citation>
    <scope>NUCLEOTIDE SEQUENCE [LARGE SCALE GENOMIC DNA]</scope>
</reference>
<dbReference type="Proteomes" id="UP000499080">
    <property type="component" value="Unassembled WGS sequence"/>
</dbReference>
<feature type="non-terminal residue" evidence="1">
    <location>
        <position position="61"/>
    </location>
</feature>
<keyword evidence="2" id="KW-1185">Reference proteome</keyword>
<evidence type="ECO:0000313" key="2">
    <source>
        <dbReference type="Proteomes" id="UP000499080"/>
    </source>
</evidence>
<dbReference type="EMBL" id="BGPR01000478">
    <property type="protein sequence ID" value="GBM22305.1"/>
    <property type="molecule type" value="Genomic_DNA"/>
</dbReference>
<evidence type="ECO:0000313" key="1">
    <source>
        <dbReference type="EMBL" id="GBM22305.1"/>
    </source>
</evidence>
<protein>
    <submittedName>
        <fullName evidence="1">Uncharacterized protein</fullName>
    </submittedName>
</protein>
<proteinExistence type="predicted"/>